<dbReference type="AlphaFoldDB" id="A0A1I8F7Z1"/>
<sequence length="61" mass="6398">MDLPAKAVHIGEATVAACRKGYYRRSAMEAAVYTGQQLGTTTQSPESTSTSVPNGVIAPTR</sequence>
<dbReference type="Proteomes" id="UP000095280">
    <property type="component" value="Unplaced"/>
</dbReference>
<keyword evidence="2" id="KW-1185">Reference proteome</keyword>
<evidence type="ECO:0000313" key="2">
    <source>
        <dbReference type="Proteomes" id="UP000095280"/>
    </source>
</evidence>
<proteinExistence type="predicted"/>
<name>A0A1I8F7Z1_9PLAT</name>
<evidence type="ECO:0000313" key="3">
    <source>
        <dbReference type="WBParaSite" id="maker-unitig_23987-snap-gene-0.2-mRNA-1"/>
    </source>
</evidence>
<feature type="compositionally biased region" description="Low complexity" evidence="1">
    <location>
        <begin position="40"/>
        <end position="51"/>
    </location>
</feature>
<dbReference type="WBParaSite" id="maker-unitig_23987-snap-gene-0.2-mRNA-1">
    <property type="protein sequence ID" value="maker-unitig_23987-snap-gene-0.2-mRNA-1"/>
    <property type="gene ID" value="maker-unitig_23987-snap-gene-0.2"/>
</dbReference>
<accession>A0A1I8F7Z1</accession>
<organism evidence="2 3">
    <name type="scientific">Macrostomum lignano</name>
    <dbReference type="NCBI Taxonomy" id="282301"/>
    <lineage>
        <taxon>Eukaryota</taxon>
        <taxon>Metazoa</taxon>
        <taxon>Spiralia</taxon>
        <taxon>Lophotrochozoa</taxon>
        <taxon>Platyhelminthes</taxon>
        <taxon>Rhabditophora</taxon>
        <taxon>Macrostomorpha</taxon>
        <taxon>Macrostomida</taxon>
        <taxon>Macrostomidae</taxon>
        <taxon>Macrostomum</taxon>
    </lineage>
</organism>
<reference evidence="3" key="1">
    <citation type="submission" date="2016-11" db="UniProtKB">
        <authorList>
            <consortium name="WormBaseParasite"/>
        </authorList>
    </citation>
    <scope>IDENTIFICATION</scope>
</reference>
<protein>
    <submittedName>
        <fullName evidence="3">Transposase</fullName>
    </submittedName>
</protein>
<evidence type="ECO:0000256" key="1">
    <source>
        <dbReference type="SAM" id="MobiDB-lite"/>
    </source>
</evidence>
<feature type="region of interest" description="Disordered" evidence="1">
    <location>
        <begin position="38"/>
        <end position="61"/>
    </location>
</feature>